<protein>
    <recommendedName>
        <fullName evidence="4">PiggyBac transposable element-derived protein domain-containing protein</fullName>
    </recommendedName>
</protein>
<keyword evidence="3" id="KW-1185">Reference proteome</keyword>
<feature type="compositionally biased region" description="Basic and acidic residues" evidence="1">
    <location>
        <begin position="231"/>
        <end position="241"/>
    </location>
</feature>
<feature type="compositionally biased region" description="Basic and acidic residues" evidence="1">
    <location>
        <begin position="1"/>
        <end position="15"/>
    </location>
</feature>
<dbReference type="AlphaFoldDB" id="A0A2P4YMC6"/>
<reference evidence="2 3" key="1">
    <citation type="journal article" date="2017" name="Genome Biol. Evol.">
        <title>Phytophthora megakarya and P. palmivora, closely related causal agents of cacao black pod rot, underwent increases in genome sizes and gene numbers by different mechanisms.</title>
        <authorList>
            <person name="Ali S.S."/>
            <person name="Shao J."/>
            <person name="Lary D.J."/>
            <person name="Kronmiller B."/>
            <person name="Shen D."/>
            <person name="Strem M.D."/>
            <person name="Amoako-Attah I."/>
            <person name="Akrofi A.Y."/>
            <person name="Begoude B.A."/>
            <person name="Ten Hoopen G.M."/>
            <person name="Coulibaly K."/>
            <person name="Kebe B.I."/>
            <person name="Melnick R.L."/>
            <person name="Guiltinan M.J."/>
            <person name="Tyler B.M."/>
            <person name="Meinhardt L.W."/>
            <person name="Bailey B.A."/>
        </authorList>
    </citation>
    <scope>NUCLEOTIDE SEQUENCE [LARGE SCALE GENOMIC DNA]</scope>
    <source>
        <strain evidence="3">sbr112.9</strain>
    </source>
</reference>
<dbReference type="Proteomes" id="UP000237271">
    <property type="component" value="Unassembled WGS sequence"/>
</dbReference>
<evidence type="ECO:0000313" key="3">
    <source>
        <dbReference type="Proteomes" id="UP000237271"/>
    </source>
</evidence>
<feature type="compositionally biased region" description="Acidic residues" evidence="1">
    <location>
        <begin position="259"/>
        <end position="287"/>
    </location>
</feature>
<accession>A0A2P4YMC6</accession>
<organism evidence="2 3">
    <name type="scientific">Phytophthora palmivora</name>
    <dbReference type="NCBI Taxonomy" id="4796"/>
    <lineage>
        <taxon>Eukaryota</taxon>
        <taxon>Sar</taxon>
        <taxon>Stramenopiles</taxon>
        <taxon>Oomycota</taxon>
        <taxon>Peronosporomycetes</taxon>
        <taxon>Peronosporales</taxon>
        <taxon>Peronosporaceae</taxon>
        <taxon>Phytophthora</taxon>
    </lineage>
</organism>
<gene>
    <name evidence="2" type="ORF">PHPALM_3455</name>
</gene>
<evidence type="ECO:0000313" key="2">
    <source>
        <dbReference type="EMBL" id="POM78958.1"/>
    </source>
</evidence>
<feature type="region of interest" description="Disordered" evidence="1">
    <location>
        <begin position="1"/>
        <end position="26"/>
    </location>
</feature>
<sequence>MSTRTTAKDAREATDRATAMPLRKNDTDRPSELLTGRFEWLLPRIALSRRGWCGGTDPVQLLGTGGSRPMGSCCKYLAGEITSAYSRYLKSSHKVQKYYKAIFLGLVDVATINAYIDTRAEFLMLIQAQKLELINYDYAERPHQLDDRFIVSRILSADHAPLENPDFQDINRQLKRRHRQCKSVPTSSTASASVVRQSSFVQAVACPTKQGRDIQNREAGICPGKRKQHHQSLEEGNKESVENSAGDTADDNAYYNAGDDTEGDTAENADDNAENNDEDEAQDDTKV</sequence>
<comment type="caution">
    <text evidence="2">The sequence shown here is derived from an EMBL/GenBank/DDBJ whole genome shotgun (WGS) entry which is preliminary data.</text>
</comment>
<name>A0A2P4YMC6_9STRA</name>
<proteinExistence type="predicted"/>
<feature type="compositionally biased region" description="Low complexity" evidence="1">
    <location>
        <begin position="245"/>
        <end position="258"/>
    </location>
</feature>
<dbReference type="EMBL" id="NCKW01001866">
    <property type="protein sequence ID" value="POM78958.1"/>
    <property type="molecule type" value="Genomic_DNA"/>
</dbReference>
<feature type="region of interest" description="Disordered" evidence="1">
    <location>
        <begin position="221"/>
        <end position="287"/>
    </location>
</feature>
<evidence type="ECO:0000256" key="1">
    <source>
        <dbReference type="SAM" id="MobiDB-lite"/>
    </source>
</evidence>
<evidence type="ECO:0008006" key="4">
    <source>
        <dbReference type="Google" id="ProtNLM"/>
    </source>
</evidence>